<dbReference type="Pfam" id="PF07766">
    <property type="entry name" value="LETM1_RBD"/>
    <property type="match status" value="1"/>
</dbReference>
<evidence type="ECO:0000259" key="9">
    <source>
        <dbReference type="PROSITE" id="PS51758"/>
    </source>
</evidence>
<evidence type="ECO:0000313" key="11">
    <source>
        <dbReference type="Proteomes" id="UP001221757"/>
    </source>
</evidence>
<dbReference type="PANTHER" id="PTHR14009">
    <property type="entry name" value="LEUCINE ZIPPER-EF-HAND CONTAINING TRANSMEMBRANE PROTEIN"/>
    <property type="match status" value="1"/>
</dbReference>
<evidence type="ECO:0000256" key="7">
    <source>
        <dbReference type="PROSITE-ProRule" id="PRU01094"/>
    </source>
</evidence>
<keyword evidence="11" id="KW-1185">Reference proteome</keyword>
<dbReference type="Proteomes" id="UP001221757">
    <property type="component" value="Unassembled WGS sequence"/>
</dbReference>
<keyword evidence="6" id="KW-0472">Membrane</keyword>
<dbReference type="GO" id="GO:0043022">
    <property type="term" value="F:ribosome binding"/>
    <property type="evidence" value="ECO:0007669"/>
    <property type="project" value="InterPro"/>
</dbReference>
<keyword evidence="3" id="KW-0999">Mitochondrion inner membrane</keyword>
<evidence type="ECO:0000256" key="4">
    <source>
        <dbReference type="ARBA" id="ARBA00022989"/>
    </source>
</evidence>
<keyword evidence="4" id="KW-1133">Transmembrane helix</keyword>
<proteinExistence type="predicted"/>
<evidence type="ECO:0000256" key="3">
    <source>
        <dbReference type="ARBA" id="ARBA00022792"/>
    </source>
</evidence>
<evidence type="ECO:0000256" key="8">
    <source>
        <dbReference type="SAM" id="MobiDB-lite"/>
    </source>
</evidence>
<dbReference type="GO" id="GO:0005743">
    <property type="term" value="C:mitochondrial inner membrane"/>
    <property type="evidence" value="ECO:0007669"/>
    <property type="project" value="UniProtKB-SubCell"/>
</dbReference>
<accession>A0AAD7D392</accession>
<feature type="compositionally biased region" description="Pro residues" evidence="8">
    <location>
        <begin position="66"/>
        <end position="79"/>
    </location>
</feature>
<dbReference type="AlphaFoldDB" id="A0AAD7D392"/>
<gene>
    <name evidence="10" type="ORF">B0H17DRAFT_1081724</name>
</gene>
<feature type="domain" description="Letm1 RBD" evidence="9">
    <location>
        <begin position="175"/>
        <end position="357"/>
    </location>
</feature>
<dbReference type="PANTHER" id="PTHR14009:SF1">
    <property type="entry name" value="MITOCHONDRIAL PROTON_CALCIUM EXCHANGER PROTEIN"/>
    <property type="match status" value="1"/>
</dbReference>
<dbReference type="PROSITE" id="PS51758">
    <property type="entry name" value="LETM1_RBD"/>
    <property type="match status" value="1"/>
</dbReference>
<protein>
    <recommendedName>
        <fullName evidence="9">Letm1 RBD domain-containing protein</fullName>
    </recommendedName>
</protein>
<evidence type="ECO:0000313" key="10">
    <source>
        <dbReference type="EMBL" id="KAJ7675090.1"/>
    </source>
</evidence>
<sequence>MLRSRAYGQLAHASRRPTLILTRRLQTLPTPEKPAKSSVPPPKDLRKPQVQLRPAPIKVPKTAAPTPTPAAPTPRPPLPTVQSTTPLSLTSLKETTVRDIADAESHGILTPPPPGAGWAKSTLHKAIQIGKFYFRGVKLIYTRSKITGDIQKRVQGGGAPLERWEHRMLHIQSADMKRLVPFVLTALILEEIIPLIVLYAPGMLPSTCILPSQRDRIQDKAMDKALKIMTDHKETLLSITRAADGGEIPLSALTGTVPEAICGILRLSTRGIDGFRIRRIQKHLTFIEQDDALLTKEGLRDLSPQDILQALHERGFITRDLDSAAQLQQLNWWLKSVNAKENSLARRLYLVALVGTQ</sequence>
<evidence type="ECO:0000256" key="1">
    <source>
        <dbReference type="ARBA" id="ARBA00004434"/>
    </source>
</evidence>
<dbReference type="InterPro" id="IPR044202">
    <property type="entry name" value="LETM1/MDM38-like"/>
</dbReference>
<evidence type="ECO:0000256" key="2">
    <source>
        <dbReference type="ARBA" id="ARBA00022692"/>
    </source>
</evidence>
<keyword evidence="2" id="KW-0812">Transmembrane</keyword>
<feature type="region of interest" description="Disordered" evidence="8">
    <location>
        <begin position="23"/>
        <end position="84"/>
    </location>
</feature>
<evidence type="ECO:0000256" key="6">
    <source>
        <dbReference type="ARBA" id="ARBA00023136"/>
    </source>
</evidence>
<dbReference type="GO" id="GO:0030003">
    <property type="term" value="P:intracellular monoatomic cation homeostasis"/>
    <property type="evidence" value="ECO:0007669"/>
    <property type="project" value="TreeGrafter"/>
</dbReference>
<keyword evidence="5 7" id="KW-0496">Mitochondrion</keyword>
<organism evidence="10 11">
    <name type="scientific">Mycena rosella</name>
    <name type="common">Pink bonnet</name>
    <name type="synonym">Agaricus rosellus</name>
    <dbReference type="NCBI Taxonomy" id="1033263"/>
    <lineage>
        <taxon>Eukaryota</taxon>
        <taxon>Fungi</taxon>
        <taxon>Dikarya</taxon>
        <taxon>Basidiomycota</taxon>
        <taxon>Agaricomycotina</taxon>
        <taxon>Agaricomycetes</taxon>
        <taxon>Agaricomycetidae</taxon>
        <taxon>Agaricales</taxon>
        <taxon>Marasmiineae</taxon>
        <taxon>Mycenaceae</taxon>
        <taxon>Mycena</taxon>
    </lineage>
</organism>
<evidence type="ECO:0000256" key="5">
    <source>
        <dbReference type="ARBA" id="ARBA00023128"/>
    </source>
</evidence>
<feature type="compositionally biased region" description="Low complexity" evidence="8">
    <location>
        <begin position="54"/>
        <end position="65"/>
    </location>
</feature>
<comment type="subcellular location">
    <subcellularLocation>
        <location evidence="1">Mitochondrion inner membrane</location>
        <topology evidence="1">Single-pass membrane protein</topology>
    </subcellularLocation>
</comment>
<reference evidence="10" key="1">
    <citation type="submission" date="2023-03" db="EMBL/GenBank/DDBJ databases">
        <title>Massive genome expansion in bonnet fungi (Mycena s.s.) driven by repeated elements and novel gene families across ecological guilds.</title>
        <authorList>
            <consortium name="Lawrence Berkeley National Laboratory"/>
            <person name="Harder C.B."/>
            <person name="Miyauchi S."/>
            <person name="Viragh M."/>
            <person name="Kuo A."/>
            <person name="Thoen E."/>
            <person name="Andreopoulos B."/>
            <person name="Lu D."/>
            <person name="Skrede I."/>
            <person name="Drula E."/>
            <person name="Henrissat B."/>
            <person name="Morin E."/>
            <person name="Kohler A."/>
            <person name="Barry K."/>
            <person name="LaButti K."/>
            <person name="Morin E."/>
            <person name="Salamov A."/>
            <person name="Lipzen A."/>
            <person name="Mereny Z."/>
            <person name="Hegedus B."/>
            <person name="Baldrian P."/>
            <person name="Stursova M."/>
            <person name="Weitz H."/>
            <person name="Taylor A."/>
            <person name="Grigoriev I.V."/>
            <person name="Nagy L.G."/>
            <person name="Martin F."/>
            <person name="Kauserud H."/>
        </authorList>
    </citation>
    <scope>NUCLEOTIDE SEQUENCE</scope>
    <source>
        <strain evidence="10">CBHHK067</strain>
    </source>
</reference>
<name>A0AAD7D392_MYCRO</name>
<dbReference type="EMBL" id="JARKIE010000153">
    <property type="protein sequence ID" value="KAJ7675090.1"/>
    <property type="molecule type" value="Genomic_DNA"/>
</dbReference>
<comment type="caution">
    <text evidence="10">The sequence shown here is derived from an EMBL/GenBank/DDBJ whole genome shotgun (WGS) entry which is preliminary data.</text>
</comment>
<dbReference type="InterPro" id="IPR033122">
    <property type="entry name" value="LETM1-like_RBD"/>
</dbReference>